<comment type="caution">
    <text evidence="2">The sequence shown here is derived from an EMBL/GenBank/DDBJ whole genome shotgun (WGS) entry which is preliminary data.</text>
</comment>
<organism evidence="2 3">
    <name type="scientific">Alectoria fallacina</name>
    <dbReference type="NCBI Taxonomy" id="1903189"/>
    <lineage>
        <taxon>Eukaryota</taxon>
        <taxon>Fungi</taxon>
        <taxon>Dikarya</taxon>
        <taxon>Ascomycota</taxon>
        <taxon>Pezizomycotina</taxon>
        <taxon>Lecanoromycetes</taxon>
        <taxon>OSLEUM clade</taxon>
        <taxon>Lecanoromycetidae</taxon>
        <taxon>Lecanorales</taxon>
        <taxon>Lecanorineae</taxon>
        <taxon>Parmeliaceae</taxon>
        <taxon>Alectoria</taxon>
    </lineage>
</organism>
<keyword evidence="3" id="KW-1185">Reference proteome</keyword>
<gene>
    <name evidence="2" type="ORF">ALECFALPRED_008405</name>
</gene>
<dbReference type="AlphaFoldDB" id="A0A8H3J3G6"/>
<sequence>MHYDVYIWDLEAGEHFSNLYNTVQETLIKAFRFCTTRDLYNPEESVLRTITRDLLTLRARDIKPGEQVDRTNVVLESGQQPKEPTEYQEPDLNKFYNEADVLEDAILFPEQAASGTVGGLFRGHETSMQNFTSKGTDWARFIKIFDTDEEYDDSDAGTEYILEDESHDEESDKESDRRLVNGTKRSHDSNHSSWEDIDDEAGPSDRRMMRMPSITEEEKQDLALMKNWKSPQSQTEDVEKAYFTLLDREKSKGKSRRSIYRGLSDIREAFKRSWHKADVEPGAKQGYREAAILIEQMSKFDEENH</sequence>
<dbReference type="EMBL" id="CAJPDR010000583">
    <property type="protein sequence ID" value="CAF9940031.1"/>
    <property type="molecule type" value="Genomic_DNA"/>
</dbReference>
<dbReference type="OrthoDB" id="5326588at2759"/>
<feature type="compositionally biased region" description="Acidic residues" evidence="1">
    <location>
        <begin position="163"/>
        <end position="173"/>
    </location>
</feature>
<evidence type="ECO:0000313" key="3">
    <source>
        <dbReference type="Proteomes" id="UP000664203"/>
    </source>
</evidence>
<reference evidence="2" key="1">
    <citation type="submission" date="2021-03" db="EMBL/GenBank/DDBJ databases">
        <authorList>
            <person name="Tagirdzhanova G."/>
        </authorList>
    </citation>
    <scope>NUCLEOTIDE SEQUENCE</scope>
</reference>
<evidence type="ECO:0000313" key="2">
    <source>
        <dbReference type="EMBL" id="CAF9940031.1"/>
    </source>
</evidence>
<feature type="compositionally biased region" description="Basic and acidic residues" evidence="1">
    <location>
        <begin position="174"/>
        <end position="194"/>
    </location>
</feature>
<name>A0A8H3J3G6_9LECA</name>
<protein>
    <submittedName>
        <fullName evidence="2">Uncharacterized protein</fullName>
    </submittedName>
</protein>
<accession>A0A8H3J3G6</accession>
<evidence type="ECO:0000256" key="1">
    <source>
        <dbReference type="SAM" id="MobiDB-lite"/>
    </source>
</evidence>
<feature type="region of interest" description="Disordered" evidence="1">
    <location>
        <begin position="163"/>
        <end position="206"/>
    </location>
</feature>
<proteinExistence type="predicted"/>
<dbReference type="Proteomes" id="UP000664203">
    <property type="component" value="Unassembled WGS sequence"/>
</dbReference>